<organism evidence="2">
    <name type="scientific">Arundo donax</name>
    <name type="common">Giant reed</name>
    <name type="synonym">Donax arundinaceus</name>
    <dbReference type="NCBI Taxonomy" id="35708"/>
    <lineage>
        <taxon>Eukaryota</taxon>
        <taxon>Viridiplantae</taxon>
        <taxon>Streptophyta</taxon>
        <taxon>Embryophyta</taxon>
        <taxon>Tracheophyta</taxon>
        <taxon>Spermatophyta</taxon>
        <taxon>Magnoliopsida</taxon>
        <taxon>Liliopsida</taxon>
        <taxon>Poales</taxon>
        <taxon>Poaceae</taxon>
        <taxon>PACMAD clade</taxon>
        <taxon>Arundinoideae</taxon>
        <taxon>Arundineae</taxon>
        <taxon>Arundo</taxon>
    </lineage>
</organism>
<name>A0A0A9FXQ4_ARUDO</name>
<dbReference type="EMBL" id="GBRH01184773">
    <property type="protein sequence ID" value="JAE13123.1"/>
    <property type="molecule type" value="Transcribed_RNA"/>
</dbReference>
<feature type="region of interest" description="Disordered" evidence="1">
    <location>
        <begin position="23"/>
        <end position="47"/>
    </location>
</feature>
<evidence type="ECO:0000256" key="1">
    <source>
        <dbReference type="SAM" id="MobiDB-lite"/>
    </source>
</evidence>
<reference evidence="2" key="1">
    <citation type="submission" date="2014-09" db="EMBL/GenBank/DDBJ databases">
        <authorList>
            <person name="Magalhaes I.L.F."/>
            <person name="Oliveira U."/>
            <person name="Santos F.R."/>
            <person name="Vidigal T.H.D.A."/>
            <person name="Brescovit A.D."/>
            <person name="Santos A.J."/>
        </authorList>
    </citation>
    <scope>NUCLEOTIDE SEQUENCE</scope>
    <source>
        <tissue evidence="2">Shoot tissue taken approximately 20 cm above the soil surface</tissue>
    </source>
</reference>
<proteinExistence type="predicted"/>
<evidence type="ECO:0000313" key="2">
    <source>
        <dbReference type="EMBL" id="JAE13123.1"/>
    </source>
</evidence>
<dbReference type="AlphaFoldDB" id="A0A0A9FXQ4"/>
<accession>A0A0A9FXQ4</accession>
<protein>
    <submittedName>
        <fullName evidence="2">Uncharacterized protein</fullName>
    </submittedName>
</protein>
<reference evidence="2" key="2">
    <citation type="journal article" date="2015" name="Data Brief">
        <title>Shoot transcriptome of the giant reed, Arundo donax.</title>
        <authorList>
            <person name="Barrero R.A."/>
            <person name="Guerrero F.D."/>
            <person name="Moolhuijzen P."/>
            <person name="Goolsby J.A."/>
            <person name="Tidwell J."/>
            <person name="Bellgard S.E."/>
            <person name="Bellgard M.I."/>
        </authorList>
    </citation>
    <scope>NUCLEOTIDE SEQUENCE</scope>
    <source>
        <tissue evidence="2">Shoot tissue taken approximately 20 cm above the soil surface</tissue>
    </source>
</reference>
<sequence>MAKELAEAQEKISSLAEELAKAQEKMGADKMMGDSSRKVTEKMKKNM</sequence>